<reference evidence="2" key="2">
    <citation type="submission" date="2020-11" db="EMBL/GenBank/DDBJ databases">
        <authorList>
            <person name="McCartney M.A."/>
            <person name="Auch B."/>
            <person name="Kono T."/>
            <person name="Mallez S."/>
            <person name="Becker A."/>
            <person name="Gohl D.M."/>
            <person name="Silverstein K.A.T."/>
            <person name="Koren S."/>
            <person name="Bechman K.B."/>
            <person name="Herman A."/>
            <person name="Abrahante J.E."/>
            <person name="Garbe J."/>
        </authorList>
    </citation>
    <scope>NUCLEOTIDE SEQUENCE</scope>
    <source>
        <strain evidence="2">Duluth1</strain>
        <tissue evidence="2">Whole animal</tissue>
    </source>
</reference>
<proteinExistence type="predicted"/>
<dbReference type="InterPro" id="IPR004156">
    <property type="entry name" value="OATP"/>
</dbReference>
<dbReference type="GO" id="GO:0015347">
    <property type="term" value="F:sodium-independent organic anion transmembrane transporter activity"/>
    <property type="evidence" value="ECO:0007669"/>
    <property type="project" value="TreeGrafter"/>
</dbReference>
<dbReference type="Proteomes" id="UP000828390">
    <property type="component" value="Unassembled WGS sequence"/>
</dbReference>
<gene>
    <name evidence="2" type="ORF">DPMN_006148</name>
</gene>
<evidence type="ECO:0000256" key="1">
    <source>
        <dbReference type="SAM" id="Phobius"/>
    </source>
</evidence>
<name>A0A9D4MRW1_DREPO</name>
<keyword evidence="3" id="KW-1185">Reference proteome</keyword>
<dbReference type="GO" id="GO:0016323">
    <property type="term" value="C:basolateral plasma membrane"/>
    <property type="evidence" value="ECO:0007669"/>
    <property type="project" value="TreeGrafter"/>
</dbReference>
<protein>
    <submittedName>
        <fullName evidence="2">Uncharacterized protein</fullName>
    </submittedName>
</protein>
<reference evidence="2" key="1">
    <citation type="journal article" date="2019" name="bioRxiv">
        <title>The Genome of the Zebra Mussel, Dreissena polymorpha: A Resource for Invasive Species Research.</title>
        <authorList>
            <person name="McCartney M.A."/>
            <person name="Auch B."/>
            <person name="Kono T."/>
            <person name="Mallez S."/>
            <person name="Zhang Y."/>
            <person name="Obille A."/>
            <person name="Becker A."/>
            <person name="Abrahante J.E."/>
            <person name="Garbe J."/>
            <person name="Badalamenti J.P."/>
            <person name="Herman A."/>
            <person name="Mangelson H."/>
            <person name="Liachko I."/>
            <person name="Sullivan S."/>
            <person name="Sone E.D."/>
            <person name="Koren S."/>
            <person name="Silverstein K.A.T."/>
            <person name="Beckman K.B."/>
            <person name="Gohl D.M."/>
        </authorList>
    </citation>
    <scope>NUCLEOTIDE SEQUENCE</scope>
    <source>
        <strain evidence="2">Duluth1</strain>
        <tissue evidence="2">Whole animal</tissue>
    </source>
</reference>
<accession>A0A9D4MRW1</accession>
<keyword evidence="1" id="KW-0812">Transmembrane</keyword>
<sequence>MNVYKRATEGFCDSDCSNFWIFAPVLVLMMMVSLMVETPSTLAILASMEENSRDISLGINEIMVQVIDLIPGPLITGAMFDSSCRLWNETSCPSSDGECLIYDNKTLSVRLGIFVIAFSALSGLFFLIASLFASRSNKSIDLVQSIERK</sequence>
<dbReference type="GO" id="GO:0043252">
    <property type="term" value="P:sodium-independent organic anion transport"/>
    <property type="evidence" value="ECO:0007669"/>
    <property type="project" value="TreeGrafter"/>
</dbReference>
<feature type="transmembrane region" description="Helical" evidence="1">
    <location>
        <begin position="111"/>
        <end position="133"/>
    </location>
</feature>
<dbReference type="PANTHER" id="PTHR11388">
    <property type="entry name" value="ORGANIC ANION TRANSPORTER"/>
    <property type="match status" value="1"/>
</dbReference>
<dbReference type="Pfam" id="PF03137">
    <property type="entry name" value="OATP"/>
    <property type="match status" value="1"/>
</dbReference>
<comment type="caution">
    <text evidence="2">The sequence shown here is derived from an EMBL/GenBank/DDBJ whole genome shotgun (WGS) entry which is preliminary data.</text>
</comment>
<keyword evidence="1" id="KW-1133">Transmembrane helix</keyword>
<keyword evidence="1" id="KW-0472">Membrane</keyword>
<dbReference type="AlphaFoldDB" id="A0A9D4MRW1"/>
<dbReference type="PANTHER" id="PTHR11388:SF100">
    <property type="entry name" value="SOLUTE CARRIER ORGANIC ANION TRANSPORTER FAMILY MEMBER 4A1"/>
    <property type="match status" value="1"/>
</dbReference>
<evidence type="ECO:0000313" key="3">
    <source>
        <dbReference type="Proteomes" id="UP000828390"/>
    </source>
</evidence>
<organism evidence="2 3">
    <name type="scientific">Dreissena polymorpha</name>
    <name type="common">Zebra mussel</name>
    <name type="synonym">Mytilus polymorpha</name>
    <dbReference type="NCBI Taxonomy" id="45954"/>
    <lineage>
        <taxon>Eukaryota</taxon>
        <taxon>Metazoa</taxon>
        <taxon>Spiralia</taxon>
        <taxon>Lophotrochozoa</taxon>
        <taxon>Mollusca</taxon>
        <taxon>Bivalvia</taxon>
        <taxon>Autobranchia</taxon>
        <taxon>Heteroconchia</taxon>
        <taxon>Euheterodonta</taxon>
        <taxon>Imparidentia</taxon>
        <taxon>Neoheterodontei</taxon>
        <taxon>Myida</taxon>
        <taxon>Dreissenoidea</taxon>
        <taxon>Dreissenidae</taxon>
        <taxon>Dreissena</taxon>
    </lineage>
</organism>
<dbReference type="EMBL" id="JAIWYP010000001">
    <property type="protein sequence ID" value="KAH3882215.1"/>
    <property type="molecule type" value="Genomic_DNA"/>
</dbReference>
<evidence type="ECO:0000313" key="2">
    <source>
        <dbReference type="EMBL" id="KAH3882215.1"/>
    </source>
</evidence>
<feature type="transmembrane region" description="Helical" evidence="1">
    <location>
        <begin position="20"/>
        <end position="46"/>
    </location>
</feature>